<organism evidence="1 2">
    <name type="scientific">Chryseobacterium vrystaatense</name>
    <dbReference type="NCBI Taxonomy" id="307480"/>
    <lineage>
        <taxon>Bacteria</taxon>
        <taxon>Pseudomonadati</taxon>
        <taxon>Bacteroidota</taxon>
        <taxon>Flavobacteriia</taxon>
        <taxon>Flavobacteriales</taxon>
        <taxon>Weeksellaceae</taxon>
        <taxon>Chryseobacterium group</taxon>
        <taxon>Chryseobacterium</taxon>
    </lineage>
</organism>
<protein>
    <submittedName>
        <fullName evidence="1">Uncharacterized protein</fullName>
    </submittedName>
</protein>
<evidence type="ECO:0000313" key="1">
    <source>
        <dbReference type="EMBL" id="KFF23824.1"/>
    </source>
</evidence>
<proteinExistence type="predicted"/>
<sequence>MEKFDHELGDLSGFKVLSFEEVNNGFKGNKNPLQGLSGIQNSKEIETKDDEYINLTKLLGDLKSSYREGKGEQLQYVFNEYFQDIAQTYIMDGKKHIDVSAKIYLKNGMVKVSQNLGLDKPRMEVFFDEEDRLTYSLTFRYEDTMQDAIELRTHSFVEYKDLLLYLGYGNVETDYDASLFFIREFTHFLEGSGRADDLYKVYGDLPTSFIIKIHLPTDVVVNHLKILTKEDNTGWFSWTKDTTSLLIKVMGMFRKFQEVADYFWKNPKLLTEIYDNLDGHSEVLGQRKSNRILFASVLNVFAQRDVNSKSKTTKNALLNGGGYFIESNILELNQTLNTIKGIVSFDWDFDYKDAIFLQQKKIVTKTIEQRETDEFGKGGSTVEQTQTSSENIDSGHLYHPMNLVHFTDKGQEKANLVTALFIKATADEEEWAEVMENIRIGGDIVAIIAGFMSMGLTGNLSVLAIADIGLASIDLALMNEDVKKWVSDLPGGKWFVENWDTIYALIGAGILSAVMIEGILTHGPALLETIKNLKNIKGNYLIFTKQLEKLIIELEAYRLRNPSNVIEEVILMGEKNGLLRKLVKFFSSSDANFEYIVKNLTEKKITVRKAGNNLYEVYYKWHIVKTGTEAEVGAFLSRVYYASPTKATEFIQGVLIESLTDFEKAGLLKSIYHYYKGLKYRILIYEDQIIWKVADERFVWENSARVWGGELEFDFNTYGVKGLGQKFTDEAFNHFGKKVKTIKVEWKELSDYPGGESLGYKQFYEVFDEIGDADEAVKSTTFYKTMSKKGFTKVKSAFPEKSVKVILTKK</sequence>
<dbReference type="Proteomes" id="UP000028719">
    <property type="component" value="Unassembled WGS sequence"/>
</dbReference>
<reference evidence="1 2" key="1">
    <citation type="submission" date="2014-07" db="EMBL/GenBank/DDBJ databases">
        <title>Genome of Chryseobacterium vrystaatense LMG 22846.</title>
        <authorList>
            <person name="Pipes S.E."/>
            <person name="Stropko S.J."/>
            <person name="Newman J.D."/>
        </authorList>
    </citation>
    <scope>NUCLEOTIDE SEQUENCE [LARGE SCALE GENOMIC DNA]</scope>
    <source>
        <strain evidence="1 2">LMG 22846</strain>
    </source>
</reference>
<dbReference type="EMBL" id="JPRI01000011">
    <property type="protein sequence ID" value="KFF23824.1"/>
    <property type="molecule type" value="Genomic_DNA"/>
</dbReference>
<gene>
    <name evidence="1" type="ORF">IW16_23340</name>
</gene>
<dbReference type="RefSeq" id="WP_034749932.1">
    <property type="nucleotide sequence ID" value="NZ_JPRI01000011.1"/>
</dbReference>
<name>A0ABR4UH22_9FLAO</name>
<evidence type="ECO:0000313" key="2">
    <source>
        <dbReference type="Proteomes" id="UP000028719"/>
    </source>
</evidence>
<accession>A0ABR4UH22</accession>
<comment type="caution">
    <text evidence="1">The sequence shown here is derived from an EMBL/GenBank/DDBJ whole genome shotgun (WGS) entry which is preliminary data.</text>
</comment>
<keyword evidence="2" id="KW-1185">Reference proteome</keyword>